<evidence type="ECO:0000256" key="11">
    <source>
        <dbReference type="ARBA" id="ARBA00047944"/>
    </source>
</evidence>
<dbReference type="Pfam" id="PF04452">
    <property type="entry name" value="Methyltrans_RNA"/>
    <property type="match status" value="1"/>
</dbReference>
<comment type="similarity">
    <text evidence="2 12">Belongs to the RNA methyltransferase RsmE family.</text>
</comment>
<dbReference type="GO" id="GO:0070475">
    <property type="term" value="P:rRNA base methylation"/>
    <property type="evidence" value="ECO:0007669"/>
    <property type="project" value="TreeGrafter"/>
</dbReference>
<comment type="function">
    <text evidence="10 12">Specifically methylates the N3 position of the uracil ring of uridine 1498 (m3U1498) in 16S rRNA. Acts on the fully assembled 30S ribosomal subunit.</text>
</comment>
<organism evidence="15 16">
    <name type="scientific">Natronincola ferrireducens</name>
    <dbReference type="NCBI Taxonomy" id="393762"/>
    <lineage>
        <taxon>Bacteria</taxon>
        <taxon>Bacillati</taxon>
        <taxon>Bacillota</taxon>
        <taxon>Clostridia</taxon>
        <taxon>Peptostreptococcales</taxon>
        <taxon>Natronincolaceae</taxon>
        <taxon>Natronincola</taxon>
    </lineage>
</organism>
<dbReference type="PIRSF" id="PIRSF015601">
    <property type="entry name" value="MTase_slr0722"/>
    <property type="match status" value="1"/>
</dbReference>
<dbReference type="InterPro" id="IPR046886">
    <property type="entry name" value="RsmE_MTase_dom"/>
</dbReference>
<evidence type="ECO:0000256" key="1">
    <source>
        <dbReference type="ARBA" id="ARBA00004496"/>
    </source>
</evidence>
<evidence type="ECO:0000259" key="13">
    <source>
        <dbReference type="Pfam" id="PF04452"/>
    </source>
</evidence>
<protein>
    <recommendedName>
        <fullName evidence="4 12">Ribosomal RNA small subunit methyltransferase E</fullName>
        <ecNumber evidence="3 12">2.1.1.193</ecNumber>
    </recommendedName>
</protein>
<dbReference type="PANTHER" id="PTHR30027:SF3">
    <property type="entry name" value="16S RRNA (URACIL(1498)-N(3))-METHYLTRANSFERASE"/>
    <property type="match status" value="1"/>
</dbReference>
<evidence type="ECO:0000256" key="6">
    <source>
        <dbReference type="ARBA" id="ARBA00022552"/>
    </source>
</evidence>
<dbReference type="Proteomes" id="UP000198718">
    <property type="component" value="Unassembled WGS sequence"/>
</dbReference>
<keyword evidence="7 12" id="KW-0489">Methyltransferase</keyword>
<evidence type="ECO:0000313" key="16">
    <source>
        <dbReference type="Proteomes" id="UP000198718"/>
    </source>
</evidence>
<evidence type="ECO:0000256" key="12">
    <source>
        <dbReference type="PIRNR" id="PIRNR015601"/>
    </source>
</evidence>
<dbReference type="NCBIfam" id="NF008692">
    <property type="entry name" value="PRK11713.1-5"/>
    <property type="match status" value="1"/>
</dbReference>
<name>A0A1G9BDU5_9FIRM</name>
<dbReference type="Gene3D" id="3.40.1280.10">
    <property type="match status" value="1"/>
</dbReference>
<dbReference type="RefSeq" id="WP_090551741.1">
    <property type="nucleotide sequence ID" value="NZ_FNFP01000002.1"/>
</dbReference>
<keyword evidence="5 12" id="KW-0963">Cytoplasm</keyword>
<dbReference type="EC" id="2.1.1.193" evidence="3 12"/>
<evidence type="ECO:0000256" key="4">
    <source>
        <dbReference type="ARBA" id="ARBA00013673"/>
    </source>
</evidence>
<accession>A0A1G9BDU5</accession>
<dbReference type="InterPro" id="IPR029026">
    <property type="entry name" value="tRNA_m1G_MTases_N"/>
</dbReference>
<dbReference type="STRING" id="393762.SAMN05660472_01147"/>
<dbReference type="NCBIfam" id="TIGR00046">
    <property type="entry name" value="RsmE family RNA methyltransferase"/>
    <property type="match status" value="1"/>
</dbReference>
<feature type="domain" description="Ribosomal RNA small subunit methyltransferase E methyltransferase" evidence="13">
    <location>
        <begin position="76"/>
        <end position="244"/>
    </location>
</feature>
<evidence type="ECO:0000256" key="8">
    <source>
        <dbReference type="ARBA" id="ARBA00022679"/>
    </source>
</evidence>
<dbReference type="PANTHER" id="PTHR30027">
    <property type="entry name" value="RIBOSOMAL RNA SMALL SUBUNIT METHYLTRANSFERASE E"/>
    <property type="match status" value="1"/>
</dbReference>
<reference evidence="15 16" key="1">
    <citation type="submission" date="2016-10" db="EMBL/GenBank/DDBJ databases">
        <authorList>
            <person name="de Groot N.N."/>
        </authorList>
    </citation>
    <scope>NUCLEOTIDE SEQUENCE [LARGE SCALE GENOMIC DNA]</scope>
    <source>
        <strain evidence="15 16">DSM 18346</strain>
    </source>
</reference>
<dbReference type="AlphaFoldDB" id="A0A1G9BDU5"/>
<evidence type="ECO:0000256" key="10">
    <source>
        <dbReference type="ARBA" id="ARBA00025699"/>
    </source>
</evidence>
<keyword evidence="8 12" id="KW-0808">Transferase</keyword>
<dbReference type="InterPro" id="IPR029028">
    <property type="entry name" value="Alpha/beta_knot_MTases"/>
</dbReference>
<dbReference type="GO" id="GO:0005737">
    <property type="term" value="C:cytoplasm"/>
    <property type="evidence" value="ECO:0007669"/>
    <property type="project" value="UniProtKB-SubCell"/>
</dbReference>
<dbReference type="InterPro" id="IPR015947">
    <property type="entry name" value="PUA-like_sf"/>
</dbReference>
<evidence type="ECO:0000313" key="15">
    <source>
        <dbReference type="EMBL" id="SDK37702.1"/>
    </source>
</evidence>
<evidence type="ECO:0000256" key="2">
    <source>
        <dbReference type="ARBA" id="ARBA00005528"/>
    </source>
</evidence>
<dbReference type="SUPFAM" id="SSF75217">
    <property type="entry name" value="alpha/beta knot"/>
    <property type="match status" value="1"/>
</dbReference>
<dbReference type="CDD" id="cd18084">
    <property type="entry name" value="RsmE-like"/>
    <property type="match status" value="1"/>
</dbReference>
<evidence type="ECO:0000256" key="9">
    <source>
        <dbReference type="ARBA" id="ARBA00022691"/>
    </source>
</evidence>
<dbReference type="InterPro" id="IPR046887">
    <property type="entry name" value="RsmE_PUA-like"/>
</dbReference>
<keyword evidence="16" id="KW-1185">Reference proteome</keyword>
<dbReference type="EMBL" id="FNFP01000002">
    <property type="protein sequence ID" value="SDK37702.1"/>
    <property type="molecule type" value="Genomic_DNA"/>
</dbReference>
<dbReference type="InterPro" id="IPR006700">
    <property type="entry name" value="RsmE"/>
</dbReference>
<dbReference type="Pfam" id="PF20260">
    <property type="entry name" value="PUA_4"/>
    <property type="match status" value="1"/>
</dbReference>
<proteinExistence type="inferred from homology"/>
<dbReference type="SUPFAM" id="SSF88697">
    <property type="entry name" value="PUA domain-like"/>
    <property type="match status" value="1"/>
</dbReference>
<gene>
    <name evidence="15" type="ORF">SAMN05660472_01147</name>
</gene>
<evidence type="ECO:0000256" key="5">
    <source>
        <dbReference type="ARBA" id="ARBA00022490"/>
    </source>
</evidence>
<feature type="domain" description="Ribosomal RNA small subunit methyltransferase E PUA-like" evidence="14">
    <location>
        <begin position="20"/>
        <end position="66"/>
    </location>
</feature>
<evidence type="ECO:0000256" key="3">
    <source>
        <dbReference type="ARBA" id="ARBA00012328"/>
    </source>
</evidence>
<evidence type="ECO:0000259" key="14">
    <source>
        <dbReference type="Pfam" id="PF20260"/>
    </source>
</evidence>
<keyword evidence="6 12" id="KW-0698">rRNA processing</keyword>
<keyword evidence="9 12" id="KW-0949">S-adenosyl-L-methionine</keyword>
<evidence type="ECO:0000256" key="7">
    <source>
        <dbReference type="ARBA" id="ARBA00022603"/>
    </source>
</evidence>
<comment type="subcellular location">
    <subcellularLocation>
        <location evidence="1 12">Cytoplasm</location>
    </subcellularLocation>
</comment>
<dbReference type="GO" id="GO:0070042">
    <property type="term" value="F:rRNA (uridine-N3-)-methyltransferase activity"/>
    <property type="evidence" value="ECO:0007669"/>
    <property type="project" value="TreeGrafter"/>
</dbReference>
<dbReference type="OrthoDB" id="9815641at2"/>
<comment type="catalytic activity">
    <reaction evidence="11 12">
        <text>uridine(1498) in 16S rRNA + S-adenosyl-L-methionine = N(3)-methyluridine(1498) in 16S rRNA + S-adenosyl-L-homocysteine + H(+)</text>
        <dbReference type="Rhea" id="RHEA:42920"/>
        <dbReference type="Rhea" id="RHEA-COMP:10283"/>
        <dbReference type="Rhea" id="RHEA-COMP:10284"/>
        <dbReference type="ChEBI" id="CHEBI:15378"/>
        <dbReference type="ChEBI" id="CHEBI:57856"/>
        <dbReference type="ChEBI" id="CHEBI:59789"/>
        <dbReference type="ChEBI" id="CHEBI:65315"/>
        <dbReference type="ChEBI" id="CHEBI:74502"/>
        <dbReference type="EC" id="2.1.1.193"/>
    </reaction>
</comment>
<sequence>MNRFFVSSADINRCEKKAVVTGEDVKHMSKVLRLTVGDTVELCDGEKYQYRAEIKSMDKNQVLLSIIEEEQLVTEPSIDVILYQGIPKATKMELIIQKTTELGIKEIIPVITNRTIVHFKDNKDKEKKVERWQKIAEEAAKQSKRGMIPSIHSPISFKEALEHSRQNHINIIAYEKESKQSIKNLLKSYGEKKIGRIGLWIGPEGGYEEEEIELALMEDIQAITLGPRILRTETAGLTVLSILMYDLGDLGG</sequence>